<comment type="similarity">
    <text evidence="1 10">Belongs to the NDC80/HEC1 family.</text>
</comment>
<feature type="coiled-coil region" evidence="11">
    <location>
        <begin position="300"/>
        <end position="334"/>
    </location>
</feature>
<comment type="subunit">
    <text evidence="10">Component of the NDC80 complex.</text>
</comment>
<evidence type="ECO:0000256" key="2">
    <source>
        <dbReference type="ARBA" id="ARBA00022454"/>
    </source>
</evidence>
<evidence type="ECO:0000313" key="17">
    <source>
        <dbReference type="Proteomes" id="UP000789739"/>
    </source>
</evidence>
<dbReference type="GO" id="GO:0031262">
    <property type="term" value="C:Ndc80 complex"/>
    <property type="evidence" value="ECO:0007669"/>
    <property type="project" value="UniProtKB-UniRule"/>
</dbReference>
<evidence type="ECO:0000256" key="8">
    <source>
        <dbReference type="ARBA" id="ARBA00023306"/>
    </source>
</evidence>
<proteinExistence type="inferred from homology"/>
<feature type="domain" description="Kinetochore protein Ndc80 CH" evidence="13">
    <location>
        <begin position="64"/>
        <end position="193"/>
    </location>
</feature>
<evidence type="ECO:0000259" key="13">
    <source>
        <dbReference type="Pfam" id="PF03801"/>
    </source>
</evidence>
<dbReference type="PANTHER" id="PTHR10643">
    <property type="entry name" value="KINETOCHORE PROTEIN NDC80"/>
    <property type="match status" value="1"/>
</dbReference>
<keyword evidence="2 10" id="KW-0158">Chromosome</keyword>
<dbReference type="Gene3D" id="6.10.250.1950">
    <property type="match status" value="1"/>
</dbReference>
<evidence type="ECO:0000259" key="15">
    <source>
        <dbReference type="Pfam" id="PF24487"/>
    </source>
</evidence>
<evidence type="ECO:0000256" key="4">
    <source>
        <dbReference type="ARBA" id="ARBA00022776"/>
    </source>
</evidence>
<feature type="domain" description="DUF5595" evidence="14">
    <location>
        <begin position="209"/>
        <end position="274"/>
    </location>
</feature>
<feature type="domain" description="Kinetochore protein NDC80 loop region" evidence="15">
    <location>
        <begin position="374"/>
        <end position="552"/>
    </location>
</feature>
<evidence type="ECO:0000313" key="16">
    <source>
        <dbReference type="EMBL" id="CAG8589807.1"/>
    </source>
</evidence>
<evidence type="ECO:0000256" key="12">
    <source>
        <dbReference type="SAM" id="MobiDB-lite"/>
    </source>
</evidence>
<evidence type="ECO:0000259" key="14">
    <source>
        <dbReference type="Pfam" id="PF18077"/>
    </source>
</evidence>
<evidence type="ECO:0000256" key="5">
    <source>
        <dbReference type="ARBA" id="ARBA00022838"/>
    </source>
</evidence>
<keyword evidence="4 10" id="KW-0498">Mitosis</keyword>
<comment type="function">
    <text evidence="10">Acts as a component of the essential kinetochore-associated NDC80 complex, which is required for chromosome segregation and spindle checkpoint activity.</text>
</comment>
<dbReference type="GO" id="GO:0005634">
    <property type="term" value="C:nucleus"/>
    <property type="evidence" value="ECO:0007669"/>
    <property type="project" value="UniProtKB-SubCell"/>
</dbReference>
<accession>A0A9N9C837</accession>
<organism evidence="16 17">
    <name type="scientific">Paraglomus brasilianum</name>
    <dbReference type="NCBI Taxonomy" id="144538"/>
    <lineage>
        <taxon>Eukaryota</taxon>
        <taxon>Fungi</taxon>
        <taxon>Fungi incertae sedis</taxon>
        <taxon>Mucoromycota</taxon>
        <taxon>Glomeromycotina</taxon>
        <taxon>Glomeromycetes</taxon>
        <taxon>Paraglomerales</taxon>
        <taxon>Paraglomeraceae</taxon>
        <taxon>Paraglomus</taxon>
    </lineage>
</organism>
<dbReference type="Pfam" id="PF24487">
    <property type="entry name" value="NDC80_loop"/>
    <property type="match status" value="1"/>
</dbReference>
<dbReference type="Pfam" id="PF03801">
    <property type="entry name" value="Ndc80_HEC"/>
    <property type="match status" value="1"/>
</dbReference>
<protein>
    <recommendedName>
        <fullName evidence="10">Kinetochore protein NDC80</fullName>
    </recommendedName>
</protein>
<dbReference type="OrthoDB" id="7459479at2759"/>
<evidence type="ECO:0000256" key="3">
    <source>
        <dbReference type="ARBA" id="ARBA00022618"/>
    </source>
</evidence>
<feature type="coiled-coil region" evidence="11">
    <location>
        <begin position="447"/>
        <end position="559"/>
    </location>
</feature>
<dbReference type="Gene3D" id="1.10.418.30">
    <property type="entry name" value="Ncd80 complex, Ncd80 subunit"/>
    <property type="match status" value="1"/>
</dbReference>
<keyword evidence="5 10" id="KW-0995">Kinetochore</keyword>
<keyword evidence="6 11" id="KW-0175">Coiled coil</keyword>
<keyword evidence="9 10" id="KW-0137">Centromere</keyword>
<dbReference type="GO" id="GO:0051315">
    <property type="term" value="P:attachment of mitotic spindle microtubules to kinetochore"/>
    <property type="evidence" value="ECO:0007669"/>
    <property type="project" value="UniProtKB-UniRule"/>
</dbReference>
<comment type="caution">
    <text evidence="16">The sequence shown here is derived from an EMBL/GenBank/DDBJ whole genome shotgun (WGS) entry which is preliminary data.</text>
</comment>
<evidence type="ECO:0000256" key="10">
    <source>
        <dbReference type="RuleBase" id="RU368072"/>
    </source>
</evidence>
<dbReference type="AlphaFoldDB" id="A0A9N9C837"/>
<evidence type="ECO:0000256" key="11">
    <source>
        <dbReference type="SAM" id="Coils"/>
    </source>
</evidence>
<evidence type="ECO:0000256" key="9">
    <source>
        <dbReference type="ARBA" id="ARBA00023328"/>
    </source>
</evidence>
<keyword evidence="17" id="KW-1185">Reference proteome</keyword>
<dbReference type="InterPro" id="IPR055260">
    <property type="entry name" value="Ndc80_CH"/>
</dbReference>
<sequence>MDPPFSARSARRRRTLLGSIDPNQFQSGIPQSAKRRPSMGRAANENTGIHGAVISRPSKAMSHVRLSSMPNSVFMKDPRPLRDKHWQQETIRYIMEYLAAWNYPHGISMKNLQQPTTKDFQNVFKFLYGRIDGNGWNSNRKFEEEVPGILKSLRYPFVGEISKSSLYAIGSMHTWPQYLGMLRWLVELAIIADTVTKIDDYDQVPLEDTTPEHIFFNYVAQAYSDFLAGADDFGELQTELNRVFAKKNTSILEKTKGVREEMEQLEAELAALQRKEPPLAGPKKENLTLQADKQKFISYIEHLEQKKKKMAESIEKNEREVKNSDEELKKTRARRTKIQELVDSQPVSHNDLERMHQEREILQSGLDDIASKIKQTSHDVNENEIILERNIETTTTLIQKFNTRAICIGIIPRNAQYAKGEDYEIRLNKNVEELEDMTNINITNIIMPMLSDLRNELNKEYNELQTRQADLDHEIQKQNDAIATKQSGLEEINRQINDLNIAYEEEKKTMDQEAETSAEYLTTTTAKLKHLKIHGAKSLTETQQEYQQIQIECDRMELEYNSKIESANKLCAAIEENQLKMRQQISECLGSFKAMTEAELYPASNN</sequence>
<dbReference type="PANTHER" id="PTHR10643:SF2">
    <property type="entry name" value="KINETOCHORE PROTEIN NDC80 HOMOLOG"/>
    <property type="match status" value="1"/>
</dbReference>
<dbReference type="Pfam" id="PF18077">
    <property type="entry name" value="DUF5595"/>
    <property type="match status" value="1"/>
</dbReference>
<feature type="region of interest" description="Disordered" evidence="12">
    <location>
        <begin position="20"/>
        <end position="47"/>
    </location>
</feature>
<dbReference type="InterPro" id="IPR038273">
    <property type="entry name" value="Ndc80_sf"/>
</dbReference>
<evidence type="ECO:0000256" key="6">
    <source>
        <dbReference type="ARBA" id="ARBA00023054"/>
    </source>
</evidence>
<dbReference type="GO" id="GO:0051301">
    <property type="term" value="P:cell division"/>
    <property type="evidence" value="ECO:0007669"/>
    <property type="project" value="UniProtKB-UniRule"/>
</dbReference>
<feature type="coiled-coil region" evidence="11">
    <location>
        <begin position="248"/>
        <end position="275"/>
    </location>
</feature>
<comment type="subcellular location">
    <subcellularLocation>
        <location evidence="10">Chromosome</location>
        <location evidence="10">Centromere</location>
        <location evidence="10">Kinetochore</location>
    </subcellularLocation>
    <subcellularLocation>
        <location evidence="10">Nucleus</location>
    </subcellularLocation>
</comment>
<feature type="compositionally biased region" description="Polar residues" evidence="12">
    <location>
        <begin position="21"/>
        <end position="30"/>
    </location>
</feature>
<keyword evidence="8 10" id="KW-0131">Cell cycle</keyword>
<dbReference type="Proteomes" id="UP000789739">
    <property type="component" value="Unassembled WGS sequence"/>
</dbReference>
<evidence type="ECO:0000256" key="7">
    <source>
        <dbReference type="ARBA" id="ARBA00023242"/>
    </source>
</evidence>
<keyword evidence="7 10" id="KW-0539">Nucleus</keyword>
<dbReference type="InterPro" id="IPR040967">
    <property type="entry name" value="DUF5595"/>
</dbReference>
<gene>
    <name evidence="16" type="ORF">PBRASI_LOCUS7065</name>
</gene>
<keyword evidence="3 10" id="KW-0132">Cell division</keyword>
<dbReference type="EMBL" id="CAJVPI010001023">
    <property type="protein sequence ID" value="CAG8589807.1"/>
    <property type="molecule type" value="Genomic_DNA"/>
</dbReference>
<reference evidence="16" key="1">
    <citation type="submission" date="2021-06" db="EMBL/GenBank/DDBJ databases">
        <authorList>
            <person name="Kallberg Y."/>
            <person name="Tangrot J."/>
            <person name="Rosling A."/>
        </authorList>
    </citation>
    <scope>NUCLEOTIDE SEQUENCE</scope>
    <source>
        <strain evidence="16">BR232B</strain>
    </source>
</reference>
<dbReference type="InterPro" id="IPR005550">
    <property type="entry name" value="Kinetochore_Ndc80"/>
</dbReference>
<dbReference type="InterPro" id="IPR057091">
    <property type="entry name" value="NDC80_loop"/>
</dbReference>
<name>A0A9N9C837_9GLOM</name>
<evidence type="ECO:0000256" key="1">
    <source>
        <dbReference type="ARBA" id="ARBA00007050"/>
    </source>
</evidence>